<keyword evidence="1" id="KW-0812">Transmembrane</keyword>
<dbReference type="EMBL" id="CP117167">
    <property type="protein sequence ID" value="WCT14898.1"/>
    <property type="molecule type" value="Genomic_DNA"/>
</dbReference>
<evidence type="ECO:0000313" key="2">
    <source>
        <dbReference type="EMBL" id="WCT14898.1"/>
    </source>
</evidence>
<evidence type="ECO:0008006" key="4">
    <source>
        <dbReference type="Google" id="ProtNLM"/>
    </source>
</evidence>
<keyword evidence="1" id="KW-0472">Membrane</keyword>
<evidence type="ECO:0000256" key="1">
    <source>
        <dbReference type="SAM" id="Phobius"/>
    </source>
</evidence>
<feature type="transmembrane region" description="Helical" evidence="1">
    <location>
        <begin position="12"/>
        <end position="33"/>
    </location>
</feature>
<keyword evidence="3" id="KW-1185">Reference proteome</keyword>
<dbReference type="Proteomes" id="UP001216139">
    <property type="component" value="Chromosome"/>
</dbReference>
<keyword evidence="1" id="KW-1133">Transmembrane helix</keyword>
<reference evidence="2 3" key="1">
    <citation type="submission" date="2023-02" db="EMBL/GenBank/DDBJ databases">
        <title>Genome sequence of Mucilaginibacter jinjuensis strain KACC 16571.</title>
        <authorList>
            <person name="Kim S."/>
            <person name="Heo J."/>
            <person name="Kwon S.-W."/>
        </authorList>
    </citation>
    <scope>NUCLEOTIDE SEQUENCE [LARGE SCALE GENOMIC DNA]</scope>
    <source>
        <strain evidence="2 3">KACC 16571</strain>
    </source>
</reference>
<proteinExistence type="predicted"/>
<organism evidence="2 3">
    <name type="scientific">Mucilaginibacter jinjuensis</name>
    <dbReference type="NCBI Taxonomy" id="1176721"/>
    <lineage>
        <taxon>Bacteria</taxon>
        <taxon>Pseudomonadati</taxon>
        <taxon>Bacteroidota</taxon>
        <taxon>Sphingobacteriia</taxon>
        <taxon>Sphingobacteriales</taxon>
        <taxon>Sphingobacteriaceae</taxon>
        <taxon>Mucilaginibacter</taxon>
    </lineage>
</organism>
<dbReference type="RefSeq" id="WP_273633391.1">
    <property type="nucleotide sequence ID" value="NZ_CP117167.1"/>
</dbReference>
<name>A0ABY7TEV2_9SPHI</name>
<accession>A0ABY7TEV2</accession>
<sequence length="75" mass="8261">MKNPFKKEDNNSALIAFVAIGAIAAGAITYLYLKKRSALKAATNEVKEHATDYLKPHHLKKKRTTDLHDLGKIAG</sequence>
<evidence type="ECO:0000313" key="3">
    <source>
        <dbReference type="Proteomes" id="UP001216139"/>
    </source>
</evidence>
<protein>
    <recommendedName>
        <fullName evidence="4">LPXTG-motif cell wall-anchored protein</fullName>
    </recommendedName>
</protein>
<gene>
    <name evidence="2" type="ORF">PQO05_13225</name>
</gene>